<dbReference type="InterPro" id="IPR051157">
    <property type="entry name" value="PDH/Transketolase"/>
</dbReference>
<proteinExistence type="inferred from homology"/>
<evidence type="ECO:0000259" key="8">
    <source>
        <dbReference type="SMART" id="SM00861"/>
    </source>
</evidence>
<comment type="catalytic activity">
    <reaction evidence="7">
        <text>a 2-oxocarboxylate + 2 oxidized [2Fe-2S]-[ferredoxin] + CoA = an acyl-CoA + 2 reduced [2Fe-2S]-[ferredoxin] + CO2 + H(+)</text>
        <dbReference type="Rhea" id="RHEA:42316"/>
        <dbReference type="Rhea" id="RHEA-COMP:10000"/>
        <dbReference type="Rhea" id="RHEA-COMP:10001"/>
        <dbReference type="ChEBI" id="CHEBI:15378"/>
        <dbReference type="ChEBI" id="CHEBI:16526"/>
        <dbReference type="ChEBI" id="CHEBI:33737"/>
        <dbReference type="ChEBI" id="CHEBI:33738"/>
        <dbReference type="ChEBI" id="CHEBI:35179"/>
        <dbReference type="ChEBI" id="CHEBI:57287"/>
        <dbReference type="ChEBI" id="CHEBI:58342"/>
        <dbReference type="EC" id="1.2.7.11"/>
    </reaction>
</comment>
<sequence>MMQGNIYSMRDTFGKLLVEMGEKLKDIVVITADVGDSSRASYFKEKFPDRYFNVGISEQDMIDFAAGLSATGFKPVVVDFAMFLMRAWEQIRNAVARMNLDVKFVVTHSGYSDSGDGSSHQCLEDISLMRVLPNMKVIIPADPADIRRSFPVIMEELRGPLYYRVGREYSPSITDGLEYDFKLGKAYVLKEGDDVAIMGAGVVLWDALRAAEELEKKGISASVINLLSIKPIDEQTIEYYARKTGRIVTIEEHSIYGGIGSAVSEVVVKRYPVPMRFVGATGFGRSARSQRDLLDFYGINYKSIISSVMELLK</sequence>
<dbReference type="STRING" id="1435377.SUSAZ_00915"/>
<dbReference type="GO" id="GO:0019164">
    <property type="term" value="F:pyruvate synthase activity"/>
    <property type="evidence" value="ECO:0007669"/>
    <property type="project" value="UniProtKB-ARBA"/>
</dbReference>
<dbReference type="SMART" id="SM00861">
    <property type="entry name" value="Transket_pyr"/>
    <property type="match status" value="1"/>
</dbReference>
<comment type="similarity">
    <text evidence="3">Belongs to the transketolase family.</text>
</comment>
<evidence type="ECO:0000256" key="3">
    <source>
        <dbReference type="ARBA" id="ARBA00007131"/>
    </source>
</evidence>
<keyword evidence="6" id="KW-0786">Thiamine pyrophosphate</keyword>
<organism evidence="9 12">
    <name type="scientific">Sulfolobus acidocaldarius</name>
    <dbReference type="NCBI Taxonomy" id="2285"/>
    <lineage>
        <taxon>Archaea</taxon>
        <taxon>Thermoproteota</taxon>
        <taxon>Thermoprotei</taxon>
        <taxon>Sulfolobales</taxon>
        <taxon>Sulfolobaceae</taxon>
        <taxon>Sulfolobus</taxon>
    </lineage>
</organism>
<reference evidence="11 12" key="1">
    <citation type="submission" date="2015-12" db="EMBL/GenBank/DDBJ databases">
        <title>A stable core within a dynamic pangenome in Sulfolobus acidocaldarius.</title>
        <authorList>
            <person name="Anderson R."/>
            <person name="Kouris A."/>
            <person name="Seward C."/>
            <person name="Campbell K."/>
            <person name="Whitaker R."/>
        </authorList>
    </citation>
    <scope>NUCLEOTIDE SEQUENCE [LARGE SCALE GENOMIC DNA]</scope>
    <source>
        <strain evidence="9 12">GG12-C01-09</strain>
        <strain evidence="10 11">NG05B_CO5_07</strain>
    </source>
</reference>
<dbReference type="PANTHER" id="PTHR43825:SF1">
    <property type="entry name" value="TRANSKETOLASE-LIKE PYRIMIDINE-BINDING DOMAIN-CONTAINING PROTEIN"/>
    <property type="match status" value="1"/>
</dbReference>
<dbReference type="Gene3D" id="3.40.50.970">
    <property type="match status" value="1"/>
</dbReference>
<dbReference type="InterPro" id="IPR005475">
    <property type="entry name" value="Transketolase-like_Pyr-bd"/>
</dbReference>
<dbReference type="AlphaFoldDB" id="A0A0U3F8G1"/>
<dbReference type="PaxDb" id="1435377-SUSAZ_00915"/>
<evidence type="ECO:0000256" key="4">
    <source>
        <dbReference type="ARBA" id="ARBA00011631"/>
    </source>
</evidence>
<dbReference type="SUPFAM" id="SSF52518">
    <property type="entry name" value="Thiamin diphosphate-binding fold (THDP-binding)"/>
    <property type="match status" value="1"/>
</dbReference>
<evidence type="ECO:0000256" key="1">
    <source>
        <dbReference type="ARBA" id="ARBA00001964"/>
    </source>
</evidence>
<dbReference type="Proteomes" id="UP000065473">
    <property type="component" value="Chromosome"/>
</dbReference>
<comment type="function">
    <text evidence="2">Catalyzes the coenzyme A-dependent oxidative decarboxylation of different 2-oxoacids such as 2-oxoglutarate, pyruvate and 2-oxobutyrate to form their CoA derivatives.</text>
</comment>
<dbReference type="CDD" id="cd07033">
    <property type="entry name" value="TPP_PYR_DXS_TK_like"/>
    <property type="match status" value="1"/>
</dbReference>
<dbReference type="RefSeq" id="WP_015385379.1">
    <property type="nucleotide sequence ID" value="NZ_BHWZ01000001.1"/>
</dbReference>
<evidence type="ECO:0000313" key="12">
    <source>
        <dbReference type="Proteomes" id="UP000065473"/>
    </source>
</evidence>
<dbReference type="InterPro" id="IPR009014">
    <property type="entry name" value="Transketo_C/PFOR_II"/>
</dbReference>
<protein>
    <recommendedName>
        <fullName evidence="5">2-oxoacid oxidoreductase (ferredoxin)</fullName>
        <ecNumber evidence="5">1.2.7.11</ecNumber>
    </recommendedName>
</protein>
<dbReference type="Pfam" id="PF02780">
    <property type="entry name" value="Transketolase_C"/>
    <property type="match status" value="1"/>
</dbReference>
<dbReference type="Pfam" id="PF02779">
    <property type="entry name" value="Transket_pyr"/>
    <property type="match status" value="1"/>
</dbReference>
<evidence type="ECO:0000256" key="6">
    <source>
        <dbReference type="ARBA" id="ARBA00023052"/>
    </source>
</evidence>
<dbReference type="GO" id="GO:0047553">
    <property type="term" value="F:2-oxoglutarate synthase activity"/>
    <property type="evidence" value="ECO:0007669"/>
    <property type="project" value="UniProtKB-ARBA"/>
</dbReference>
<dbReference type="SUPFAM" id="SSF52922">
    <property type="entry name" value="TK C-terminal domain-like"/>
    <property type="match status" value="1"/>
</dbReference>
<feature type="domain" description="Transketolase-like pyrimidine-binding" evidence="8">
    <location>
        <begin position="7"/>
        <end position="172"/>
    </location>
</feature>
<dbReference type="EC" id="1.2.7.11" evidence="5"/>
<evidence type="ECO:0000313" key="11">
    <source>
        <dbReference type="Proteomes" id="UP000060043"/>
    </source>
</evidence>
<evidence type="ECO:0000313" key="10">
    <source>
        <dbReference type="EMBL" id="ALU32163.1"/>
    </source>
</evidence>
<evidence type="ECO:0000256" key="2">
    <source>
        <dbReference type="ARBA" id="ARBA00003908"/>
    </source>
</evidence>
<dbReference type="EMBL" id="CP013694">
    <property type="protein sequence ID" value="ALU29434.1"/>
    <property type="molecule type" value="Genomic_DNA"/>
</dbReference>
<dbReference type="Proteomes" id="UP000060043">
    <property type="component" value="Chromosome"/>
</dbReference>
<dbReference type="EMBL" id="CP013695">
    <property type="protein sequence ID" value="ALU32163.1"/>
    <property type="molecule type" value="Genomic_DNA"/>
</dbReference>
<accession>A0A0U3F8G1</accession>
<dbReference type="FunFam" id="3.40.50.970:FF:000129">
    <property type="entry name" value="Transketolase"/>
    <property type="match status" value="1"/>
</dbReference>
<evidence type="ECO:0000256" key="7">
    <source>
        <dbReference type="ARBA" id="ARBA00048893"/>
    </source>
</evidence>
<gene>
    <name evidence="9" type="ORF">ATY89_05380</name>
    <name evidence="10" type="ORF">ATZ20_08400</name>
</gene>
<evidence type="ECO:0000313" key="9">
    <source>
        <dbReference type="EMBL" id="ALU29434.1"/>
    </source>
</evidence>
<name>A0A0U3F8G1_9CREN</name>
<dbReference type="OrthoDB" id="6779at2157"/>
<dbReference type="PANTHER" id="PTHR43825">
    <property type="entry name" value="PYRUVATE DEHYDROGENASE E1 COMPONENT"/>
    <property type="match status" value="1"/>
</dbReference>
<comment type="subunit">
    <text evidence="4">Heterodimer composed of an alpha and a beta subunit.</text>
</comment>
<dbReference type="Gene3D" id="3.40.50.920">
    <property type="match status" value="1"/>
</dbReference>
<dbReference type="InterPro" id="IPR029061">
    <property type="entry name" value="THDP-binding"/>
</dbReference>
<dbReference type="InterPro" id="IPR033248">
    <property type="entry name" value="Transketolase_C"/>
</dbReference>
<comment type="cofactor">
    <cofactor evidence="1">
        <name>thiamine diphosphate</name>
        <dbReference type="ChEBI" id="CHEBI:58937"/>
    </cofactor>
</comment>
<dbReference type="GeneID" id="14550709"/>
<evidence type="ECO:0000256" key="5">
    <source>
        <dbReference type="ARBA" id="ARBA00012691"/>
    </source>
</evidence>
<dbReference type="GO" id="GO:0018491">
    <property type="term" value="F:2-oxobutyrate synthase activity"/>
    <property type="evidence" value="ECO:0007669"/>
    <property type="project" value="UniProtKB-ARBA"/>
</dbReference>